<gene>
    <name evidence="1" type="ORF">METZ01_LOCUS465425</name>
</gene>
<feature type="non-terminal residue" evidence="1">
    <location>
        <position position="1"/>
    </location>
</feature>
<dbReference type="Pfam" id="PF13419">
    <property type="entry name" value="HAD_2"/>
    <property type="match status" value="1"/>
</dbReference>
<organism evidence="1">
    <name type="scientific">marine metagenome</name>
    <dbReference type="NCBI Taxonomy" id="408172"/>
    <lineage>
        <taxon>unclassified sequences</taxon>
        <taxon>metagenomes</taxon>
        <taxon>ecological metagenomes</taxon>
    </lineage>
</organism>
<dbReference type="InterPro" id="IPR023214">
    <property type="entry name" value="HAD_sf"/>
</dbReference>
<dbReference type="GO" id="GO:0008967">
    <property type="term" value="F:phosphoglycolate phosphatase activity"/>
    <property type="evidence" value="ECO:0007669"/>
    <property type="project" value="TreeGrafter"/>
</dbReference>
<dbReference type="GO" id="GO:0005829">
    <property type="term" value="C:cytosol"/>
    <property type="evidence" value="ECO:0007669"/>
    <property type="project" value="TreeGrafter"/>
</dbReference>
<dbReference type="GO" id="GO:0006281">
    <property type="term" value="P:DNA repair"/>
    <property type="evidence" value="ECO:0007669"/>
    <property type="project" value="TreeGrafter"/>
</dbReference>
<reference evidence="1" key="1">
    <citation type="submission" date="2018-05" db="EMBL/GenBank/DDBJ databases">
        <authorList>
            <person name="Lanie J.A."/>
            <person name="Ng W.-L."/>
            <person name="Kazmierczak K.M."/>
            <person name="Andrzejewski T.M."/>
            <person name="Davidsen T.M."/>
            <person name="Wayne K.J."/>
            <person name="Tettelin H."/>
            <person name="Glass J.I."/>
            <person name="Rusch D."/>
            <person name="Podicherti R."/>
            <person name="Tsui H.-C.T."/>
            <person name="Winkler M.E."/>
        </authorList>
    </citation>
    <scope>NUCLEOTIDE SEQUENCE</scope>
</reference>
<dbReference type="InterPro" id="IPR050155">
    <property type="entry name" value="HAD-like_hydrolase_sf"/>
</dbReference>
<protein>
    <recommendedName>
        <fullName evidence="2">Phosphoglycolate phosphatase</fullName>
    </recommendedName>
</protein>
<dbReference type="InterPro" id="IPR023198">
    <property type="entry name" value="PGP-like_dom2"/>
</dbReference>
<dbReference type="SUPFAM" id="SSF56784">
    <property type="entry name" value="HAD-like"/>
    <property type="match status" value="1"/>
</dbReference>
<dbReference type="InterPro" id="IPR041492">
    <property type="entry name" value="HAD_2"/>
</dbReference>
<dbReference type="EMBL" id="UINC01195824">
    <property type="protein sequence ID" value="SVE12571.1"/>
    <property type="molecule type" value="Genomic_DNA"/>
</dbReference>
<dbReference type="AlphaFoldDB" id="A0A383AY60"/>
<dbReference type="Gene3D" id="3.40.50.1000">
    <property type="entry name" value="HAD superfamily/HAD-like"/>
    <property type="match status" value="1"/>
</dbReference>
<accession>A0A383AY60</accession>
<dbReference type="Gene3D" id="1.10.150.240">
    <property type="entry name" value="Putative phosphatase, domain 2"/>
    <property type="match status" value="1"/>
</dbReference>
<evidence type="ECO:0008006" key="2">
    <source>
        <dbReference type="Google" id="ProtNLM"/>
    </source>
</evidence>
<dbReference type="PANTHER" id="PTHR43434">
    <property type="entry name" value="PHOSPHOGLYCOLATE PHOSPHATASE"/>
    <property type="match status" value="1"/>
</dbReference>
<sequence>DLAEALNKTLLEINRPALPLSLIRNLVGTGALALIKKGLKASGGIENNDLEALRIRFLEIYDEILLEKTKLFPGALKAIKNLTKLKYPLAICTNKPEEPAKKIIEGLGVKTYFKNISGGDTYQYKKPHPLHLIKTIKASGRRENFAIMIGDSKNDIDCSKSLSIPSIVVSFGYSDMPVDQMEADMVLHNYDNLIGYIEILCNKYFNIKQ</sequence>
<proteinExistence type="predicted"/>
<name>A0A383AY60_9ZZZZ</name>
<dbReference type="InterPro" id="IPR036412">
    <property type="entry name" value="HAD-like_sf"/>
</dbReference>
<evidence type="ECO:0000313" key="1">
    <source>
        <dbReference type="EMBL" id="SVE12571.1"/>
    </source>
</evidence>
<dbReference type="PANTHER" id="PTHR43434:SF1">
    <property type="entry name" value="PHOSPHOGLYCOLATE PHOSPHATASE"/>
    <property type="match status" value="1"/>
</dbReference>